<dbReference type="EMBL" id="LKTP01000004">
    <property type="protein sequence ID" value="KRG29718.1"/>
    <property type="molecule type" value="Genomic_DNA"/>
</dbReference>
<reference evidence="1" key="1">
    <citation type="submission" date="2015-10" db="EMBL/GenBank/DDBJ databases">
        <title>Draft genome sequence of Salegentibacter mishustinae KCTC 12263.</title>
        <authorList>
            <person name="Lin W."/>
            <person name="Zheng Q."/>
        </authorList>
    </citation>
    <scope>NUCLEOTIDE SEQUENCE [LARGE SCALE GENOMIC DNA]</scope>
    <source>
        <strain evidence="1">KCTC 12263</strain>
    </source>
</reference>
<comment type="caution">
    <text evidence="1">The sequence shown here is derived from an EMBL/GenBank/DDBJ whole genome shotgun (WGS) entry which is preliminary data.</text>
</comment>
<evidence type="ECO:0000313" key="2">
    <source>
        <dbReference type="Proteomes" id="UP000051643"/>
    </source>
</evidence>
<gene>
    <name evidence="1" type="ORF">APR42_14855</name>
</gene>
<dbReference type="RefSeq" id="WP_057481077.1">
    <property type="nucleotide sequence ID" value="NZ_BMWR01000009.1"/>
</dbReference>
<protein>
    <submittedName>
        <fullName evidence="1">Uncharacterized protein</fullName>
    </submittedName>
</protein>
<dbReference type="Proteomes" id="UP000051643">
    <property type="component" value="Unassembled WGS sequence"/>
</dbReference>
<dbReference type="OrthoDB" id="2987760at2"/>
<keyword evidence="2" id="KW-1185">Reference proteome</keyword>
<proteinExistence type="predicted"/>
<organism evidence="1 2">
    <name type="scientific">Salegentibacter mishustinae</name>
    <dbReference type="NCBI Taxonomy" id="270918"/>
    <lineage>
        <taxon>Bacteria</taxon>
        <taxon>Pseudomonadati</taxon>
        <taxon>Bacteroidota</taxon>
        <taxon>Flavobacteriia</taxon>
        <taxon>Flavobacteriales</taxon>
        <taxon>Flavobacteriaceae</taxon>
        <taxon>Salegentibacter</taxon>
    </lineage>
</organism>
<accession>A0A0Q9Z9V5</accession>
<evidence type="ECO:0000313" key="1">
    <source>
        <dbReference type="EMBL" id="KRG29718.1"/>
    </source>
</evidence>
<sequence length="391" mass="45067">MQKRYDVSKPTNLETNEFLRCLWYRLRSNFDKLAWNFNPVKIGEAQTIFLGFIDLGAISHKSTPTSISCTYSKKGCIAELIWENNALKNQTEFEKKFDKSVDEALSFNEYKKDIVLKYSLDEKISFKKFEGENFTIEKNELRFKIKAYDKTDYATFGMSNCDIIISYLSMDTLEFITFKNSGIAQLRESNEEEFTLVNIDSGEETSSINSNDKIRELEVSKEFGVLIDEFLNKNIDYDNPNSNLDKSIKAFRQGLFFEEISYTDFDLDFSALEYASIKYMTALEIISIEDIEPERCNNCGQQKFSIAKRVKKLVSDATGNQEAVKLINKYYSIRSRFVHNGDLLSSRNYNGSSLPLLSVNGSDGVIQQTPLINQFLKVLVKDCILWKNRNS</sequence>
<name>A0A0Q9Z9V5_9FLAO</name>
<dbReference type="AlphaFoldDB" id="A0A0Q9Z9V5"/>
<dbReference type="STRING" id="270918.APR42_14855"/>